<keyword evidence="2" id="KW-0540">Nuclease</keyword>
<proteinExistence type="inferred from homology"/>
<protein>
    <recommendedName>
        <fullName evidence="5">Exonuclease domain-containing protein</fullName>
    </recommendedName>
</protein>
<evidence type="ECO:0000313" key="7">
    <source>
        <dbReference type="Proteomes" id="UP001642483"/>
    </source>
</evidence>
<dbReference type="Proteomes" id="UP001642483">
    <property type="component" value="Unassembled WGS sequence"/>
</dbReference>
<evidence type="ECO:0000313" key="6">
    <source>
        <dbReference type="EMBL" id="CAK8682406.1"/>
    </source>
</evidence>
<dbReference type="PANTHER" id="PTHR11046">
    <property type="entry name" value="OLIGORIBONUCLEASE, MITOCHONDRIAL"/>
    <property type="match status" value="1"/>
</dbReference>
<name>A0ABP0FRZ8_CLALP</name>
<feature type="domain" description="Exonuclease" evidence="5">
    <location>
        <begin position="31"/>
        <end position="203"/>
    </location>
</feature>
<keyword evidence="7" id="KW-1185">Reference proteome</keyword>
<dbReference type="Gene3D" id="3.30.420.10">
    <property type="entry name" value="Ribonuclease H-like superfamily/Ribonuclease H"/>
    <property type="match status" value="1"/>
</dbReference>
<dbReference type="InterPro" id="IPR036397">
    <property type="entry name" value="RNaseH_sf"/>
</dbReference>
<comment type="caution">
    <text evidence="6">The sequence shown here is derived from an EMBL/GenBank/DDBJ whole genome shotgun (WGS) entry which is preliminary data.</text>
</comment>
<accession>A0ABP0FRZ8</accession>
<sequence>MIKFRSVYDVVKRLIHSTLPIMTQLSEAKDRLVWVDLEMTGLDIENDVILEMACLVTDGSLNVLAKGPNLVIHQPGKVLDRMNDWCKEHHGKSGLTDAVRQSQISLQTAEYQMLSFIRSHVPAKCCPLAGNSVHVDKKFLDKYMPQFTDHLHYRIIDVSTIKELCRRWYPDLEVPLKATNHRAMDDITESIEELKFYQNSVFKNQL</sequence>
<dbReference type="PANTHER" id="PTHR11046:SF0">
    <property type="entry name" value="OLIGORIBONUCLEASE, MITOCHONDRIAL"/>
    <property type="match status" value="1"/>
</dbReference>
<dbReference type="NCBIfam" id="NF003765">
    <property type="entry name" value="PRK05359.1"/>
    <property type="match status" value="1"/>
</dbReference>
<dbReference type="HAMAP" id="MF_00045">
    <property type="entry name" value="Oligoribonuclease"/>
    <property type="match status" value="1"/>
</dbReference>
<dbReference type="EMBL" id="CAWYQH010000090">
    <property type="protein sequence ID" value="CAK8682406.1"/>
    <property type="molecule type" value="Genomic_DNA"/>
</dbReference>
<keyword evidence="4" id="KW-0269">Exonuclease</keyword>
<dbReference type="InterPro" id="IPR013520">
    <property type="entry name" value="Ribonucl_H"/>
</dbReference>
<dbReference type="SMART" id="SM00479">
    <property type="entry name" value="EXOIII"/>
    <property type="match status" value="1"/>
</dbReference>
<evidence type="ECO:0000259" key="5">
    <source>
        <dbReference type="SMART" id="SM00479"/>
    </source>
</evidence>
<dbReference type="InterPro" id="IPR022894">
    <property type="entry name" value="Oligoribonuclease"/>
</dbReference>
<organism evidence="6 7">
    <name type="scientific">Clavelina lepadiformis</name>
    <name type="common">Light-bulb sea squirt</name>
    <name type="synonym">Ascidia lepadiformis</name>
    <dbReference type="NCBI Taxonomy" id="159417"/>
    <lineage>
        <taxon>Eukaryota</taxon>
        <taxon>Metazoa</taxon>
        <taxon>Chordata</taxon>
        <taxon>Tunicata</taxon>
        <taxon>Ascidiacea</taxon>
        <taxon>Aplousobranchia</taxon>
        <taxon>Clavelinidae</taxon>
        <taxon>Clavelina</taxon>
    </lineage>
</organism>
<dbReference type="Pfam" id="PF00929">
    <property type="entry name" value="RNase_T"/>
    <property type="match status" value="1"/>
</dbReference>
<dbReference type="CDD" id="cd06135">
    <property type="entry name" value="Orn"/>
    <property type="match status" value="1"/>
</dbReference>
<keyword evidence="3" id="KW-0378">Hydrolase</keyword>
<gene>
    <name evidence="6" type="ORF">CVLEPA_LOCUS13072</name>
</gene>
<evidence type="ECO:0000256" key="1">
    <source>
        <dbReference type="ARBA" id="ARBA00009921"/>
    </source>
</evidence>
<reference evidence="6 7" key="1">
    <citation type="submission" date="2024-02" db="EMBL/GenBank/DDBJ databases">
        <authorList>
            <person name="Daric V."/>
            <person name="Darras S."/>
        </authorList>
    </citation>
    <scope>NUCLEOTIDE SEQUENCE [LARGE SCALE GENOMIC DNA]</scope>
</reference>
<evidence type="ECO:0000256" key="4">
    <source>
        <dbReference type="ARBA" id="ARBA00022839"/>
    </source>
</evidence>
<dbReference type="SUPFAM" id="SSF53098">
    <property type="entry name" value="Ribonuclease H-like"/>
    <property type="match status" value="1"/>
</dbReference>
<comment type="similarity">
    <text evidence="1">Belongs to the oligoribonuclease family.</text>
</comment>
<evidence type="ECO:0000256" key="3">
    <source>
        <dbReference type="ARBA" id="ARBA00022801"/>
    </source>
</evidence>
<evidence type="ECO:0000256" key="2">
    <source>
        <dbReference type="ARBA" id="ARBA00022722"/>
    </source>
</evidence>
<dbReference type="InterPro" id="IPR012337">
    <property type="entry name" value="RNaseH-like_sf"/>
</dbReference>